<protein>
    <submittedName>
        <fullName evidence="3">XAP5 CIRCADIAN TIMEKEEPER</fullName>
    </submittedName>
</protein>
<feature type="domain" description="FAM50A/XAP5 C-terminal" evidence="2">
    <location>
        <begin position="184"/>
        <end position="325"/>
    </location>
</feature>
<feature type="region of interest" description="Disordered" evidence="1">
    <location>
        <begin position="1"/>
        <end position="113"/>
    </location>
</feature>
<dbReference type="GO" id="GO:0005634">
    <property type="term" value="C:nucleus"/>
    <property type="evidence" value="ECO:0007669"/>
    <property type="project" value="InterPro"/>
</dbReference>
<feature type="compositionally biased region" description="Basic residues" evidence="1">
    <location>
        <begin position="95"/>
        <end position="109"/>
    </location>
</feature>
<sequence>MGDFSANFKRPDSGINTVEGNVAGSRAAMLEKKRKKEQEEFEQRKLEISRKNKTTTIDGKFASGTTIYSSSTRSRSKKKAFLEQNPDEELEPAMKKKKTSKKEKKKKNQSQKELLSTLSFAGDEEEAALVEAALDDSSAPSKSKKDPAVDTSFLPDKARDLQVKQARAKLAKEWKAEQAKMQQEQLEITYSYWDGSGHRRSVVCQKGDSIGDFLELVRTKLAPEFKELGSVGADALLYVKEDLIIPQDLTFYDLIATKARGKSGPLFHFDVHEDVRVGAIDSRVEKDESHPGKVVERRWYDRNKHIFPASRWELYDPTQEYGSYTIGDFNKNKK</sequence>
<evidence type="ECO:0000313" key="4">
    <source>
        <dbReference type="Proteomes" id="UP001153069"/>
    </source>
</evidence>
<dbReference type="GO" id="GO:0006325">
    <property type="term" value="P:chromatin organization"/>
    <property type="evidence" value="ECO:0007669"/>
    <property type="project" value="TreeGrafter"/>
</dbReference>
<evidence type="ECO:0000313" key="3">
    <source>
        <dbReference type="EMBL" id="CAB9522347.1"/>
    </source>
</evidence>
<comment type="caution">
    <text evidence="3">The sequence shown here is derived from an EMBL/GenBank/DDBJ whole genome shotgun (WGS) entry which is preliminary data.</text>
</comment>
<feature type="compositionally biased region" description="Basic and acidic residues" evidence="1">
    <location>
        <begin position="36"/>
        <end position="50"/>
    </location>
</feature>
<gene>
    <name evidence="3" type="ORF">SEMRO_1292_G260070.1</name>
</gene>
<accession>A0A9N8EJQ2</accession>
<dbReference type="AlphaFoldDB" id="A0A9N8EJQ2"/>
<dbReference type="Pfam" id="PF04921">
    <property type="entry name" value="XAP5"/>
    <property type="match status" value="1"/>
</dbReference>
<evidence type="ECO:0000256" key="1">
    <source>
        <dbReference type="SAM" id="MobiDB-lite"/>
    </source>
</evidence>
<dbReference type="OrthoDB" id="1562195at2759"/>
<dbReference type="PANTHER" id="PTHR12722">
    <property type="entry name" value="XAP-5 PROTEIN-RELATED"/>
    <property type="match status" value="1"/>
</dbReference>
<name>A0A9N8EJQ2_9STRA</name>
<dbReference type="EMBL" id="CAICTM010001290">
    <property type="protein sequence ID" value="CAB9522347.1"/>
    <property type="molecule type" value="Genomic_DNA"/>
</dbReference>
<reference evidence="3" key="1">
    <citation type="submission" date="2020-06" db="EMBL/GenBank/DDBJ databases">
        <authorList>
            <consortium name="Plant Systems Biology data submission"/>
        </authorList>
    </citation>
    <scope>NUCLEOTIDE SEQUENCE</scope>
    <source>
        <strain evidence="3">D6</strain>
    </source>
</reference>
<dbReference type="PANTHER" id="PTHR12722:SF0">
    <property type="entry name" value="PROTEIN FAM50A"/>
    <property type="match status" value="1"/>
</dbReference>
<dbReference type="InterPro" id="IPR048337">
    <property type="entry name" value="FAM50A/XAP5_C"/>
</dbReference>
<organism evidence="3 4">
    <name type="scientific">Seminavis robusta</name>
    <dbReference type="NCBI Taxonomy" id="568900"/>
    <lineage>
        <taxon>Eukaryota</taxon>
        <taxon>Sar</taxon>
        <taxon>Stramenopiles</taxon>
        <taxon>Ochrophyta</taxon>
        <taxon>Bacillariophyta</taxon>
        <taxon>Bacillariophyceae</taxon>
        <taxon>Bacillariophycidae</taxon>
        <taxon>Naviculales</taxon>
        <taxon>Naviculaceae</taxon>
        <taxon>Seminavis</taxon>
    </lineage>
</organism>
<dbReference type="Proteomes" id="UP001153069">
    <property type="component" value="Unassembled WGS sequence"/>
</dbReference>
<evidence type="ECO:0000259" key="2">
    <source>
        <dbReference type="Pfam" id="PF04921"/>
    </source>
</evidence>
<feature type="region of interest" description="Disordered" evidence="1">
    <location>
        <begin position="133"/>
        <end position="152"/>
    </location>
</feature>
<proteinExistence type="predicted"/>
<keyword evidence="4" id="KW-1185">Reference proteome</keyword>
<dbReference type="InterPro" id="IPR007005">
    <property type="entry name" value="XAP5"/>
</dbReference>